<dbReference type="Gene3D" id="2.60.40.1220">
    <property type="match status" value="1"/>
</dbReference>
<sequence length="2155" mass="233171">MRVRPFRRLKAEVLERRCLLASDVMESEPNDQLSDADVFTETGILRGSFSSEQDSDYFRVELLQGSSIAIDPRYADSDRGDREHFTAFDLLDSSGRLVLRSDDVFATTYVVPETSDYFLRINADDRFDLPTISYAISVSIAPLAGVLEAEPNDSIEQGNEVNSATRIAGELTSAVDRDVFSIAASGGETIVLDFTYHHQYPRISLLDSSGSVQRVDESGLGFVFQTQRSDQYHVVLESTGIQSGTLAYTANLAKFGNATVEPERGHHLSDHSSNWSVTRQSSERVSILESVDDKDIYLLEGNGLERFYFDLRSDPNDFLSHAGRRISLLNQYGQLIAYSENQRFNYVELPMLSTPGKYFLVVEPTSHLGLGAYKLAGSTIDVFGHQRDVPLYFFDFDQQLPEHRGRGFDAPFSSPENIPFIIGAFESTYDRFDVDVTTELPAGDRPYISQGVGNFSGRGNGGNGSIRLRTVEGSSIADIPSGIPVGTINHEVGHAVTLNHFRSSLQQVAWENYGKDLFPGTGFGFSTQPVATGTTMNHLDQVDWVLQSGSQYRDPIGSTEPVELDVLIDEMMFELRTETQTTVGRDPHHIVQGDFNGDGHTDLVTANSGDSTMTILYGSSTGVLGNAHHLNVGPDAWFVDSIASSDFNGDGIDDLAHSNYEAAGSISIFLGSTTGPPILIDDFPVGNRPNSIRAANLNADQFPDLVVANYFGADVSVLMGLGDGTFANAVHVSTGGARANSIEIADLNLDGHADVIVGDSIGSHVTVLIGSANGTLTVAEQYDLPDDVADLVALDANLDGKLDVASVSREEGSMTILLGDGGGELSIDRSFIGSPGAAMIETGDVNGDGAADLMVPVRDRSIFEVYLNDGSGDFGRPIQFDLDSSLGSGVLLTDDSETGDVELWIAEAGPDTIRKMLPVANDPRNDRAVIHGSIDTGSEVEIYSLSVVAGDTYLFDIDSAEYQYTLDAAIVITDAVGNVVVANRASVDPDSGLTSADPAILHTFRTSGEYQVHVFGENGTQGKFRLKVTPERAFDTAGPRLLRAFPQENDVIDQTKQLAFWFNEGVAAESINQQTLRVVGQSSGLMQGTTAFDPIKNVLIWTADELLPLDTYTVTLDGLYDSLGNNLDGEINAVVFPSVSGDAIPGGALQYSFHVNAPDTSPATVDSWSLTESTYSSHVIFLEFSEPLDAVEAQRQRPILVHEGVDGTFGTADDFEVPVDGFYRRDPELGLQGDYYLESRGYLEPGRYQLDLEFIDEAGYPVVVSETFSVQQVSLNHGVSVIDLNYQPGAVHSRDGGKDIDVRFSRPVDPATLTTDSFRVYHSSDAQFFDANDQLLSDADGLIDWDVTTLTATFTTATPLEDGFYLVELDGDEGGITGLDGNALDGEFLDSNVNGSTDWSIYPDEFSGDGRAGGDYRAFFGITDDVPQSLTLSIDETSISESGGMAELEVLRSGSGGELTVYLASSDESRIRLPESVTIEAGTNRSATVLVEAIDNNRVDGLQLVIISAVAESYSSGQGFVNYEGNSFLEITDSEQLELEIAENSISEFAGSTTLTVTRPGSRGDLVVTLSSSDSQQLSLPQTIIIPDGDRTSPVINIAAIDDVLVDGNVSVAITASSDGYLSDSDLIDVLDHEPLTIEAADSSISENDGQTTIVVTRPGTIGDLAVTIDADRTRMNLPTQILILDGETSSDPIVVTAIDDDLVEGDVSVTLVAGATGLIDANIILEVTDYEELIGSLNTAVFSENGGEAELIITRHDTRSELVLSIESSDPSEASVVRTVTIPTGIANSEPIHIEAVDDQIVDSNQFVQIRIVAEGYQPLDVDVVVTDYEQLELAIEHAEISEFGGMTNVAITRFDADESLIVQISVDAPSEVDIPSLVHFSEGDRTSAIEVFGVDDLENNGMQTVRITVTAPGYETSEIVLNVTDVPIYALDENEIEPEDDWTFSHALVRADKLVWQYEQTGTPFHVTADASYQNPINASDVDASGLVSPIDALIVINEIAAEHFCDHSRGSDGRIRENGEVNLNFFRFFDVNGDHRITPIDALQVINQIARDAIEAEGSEQIVDWWQPLNWKPDRDDEERLQVDVQVLHRGEIGRPTGFKQQSSQFPRNRSPLSLDRELAGQESIDAAFSELELFSDNVAVSSKSGNGPLRR</sequence>
<dbReference type="SUPFAM" id="SSF69318">
    <property type="entry name" value="Integrin alpha N-terminal domain"/>
    <property type="match status" value="1"/>
</dbReference>
<dbReference type="Pfam" id="PF13517">
    <property type="entry name" value="FG-GAP_3"/>
    <property type="match status" value="3"/>
</dbReference>
<dbReference type="InterPro" id="IPR014755">
    <property type="entry name" value="Cu-Rt/internalin_Ig-like"/>
</dbReference>
<evidence type="ECO:0000313" key="2">
    <source>
        <dbReference type="EMBL" id="MDM4017695.1"/>
    </source>
</evidence>
<accession>A0ABT7PMI9</accession>
<organism evidence="2 3">
    <name type="scientific">Roseiconus lacunae</name>
    <dbReference type="NCBI Taxonomy" id="2605694"/>
    <lineage>
        <taxon>Bacteria</taxon>
        <taxon>Pseudomonadati</taxon>
        <taxon>Planctomycetota</taxon>
        <taxon>Planctomycetia</taxon>
        <taxon>Pirellulales</taxon>
        <taxon>Pirellulaceae</taxon>
        <taxon>Roseiconus</taxon>
    </lineage>
</organism>
<dbReference type="Gene3D" id="2.60.120.380">
    <property type="match status" value="3"/>
</dbReference>
<dbReference type="RefSeq" id="WP_289165193.1">
    <property type="nucleotide sequence ID" value="NZ_JASZZN010000015.1"/>
</dbReference>
<comment type="caution">
    <text evidence="2">The sequence shown here is derived from an EMBL/GenBank/DDBJ whole genome shotgun (WGS) entry which is preliminary data.</text>
</comment>
<evidence type="ECO:0000256" key="1">
    <source>
        <dbReference type="ARBA" id="ARBA00022729"/>
    </source>
</evidence>
<protein>
    <submittedName>
        <fullName evidence="2">FG-GAP-like repeat-containing protein</fullName>
    </submittedName>
</protein>
<keyword evidence="3" id="KW-1185">Reference proteome</keyword>
<gene>
    <name evidence="2" type="ORF">QTN89_19760</name>
</gene>
<proteinExistence type="predicted"/>
<dbReference type="EMBL" id="JASZZN010000015">
    <property type="protein sequence ID" value="MDM4017695.1"/>
    <property type="molecule type" value="Genomic_DNA"/>
</dbReference>
<dbReference type="SUPFAM" id="SSF141072">
    <property type="entry name" value="CalX-like"/>
    <property type="match status" value="2"/>
</dbReference>
<dbReference type="Pfam" id="PF00404">
    <property type="entry name" value="Dockerin_1"/>
    <property type="match status" value="1"/>
</dbReference>
<dbReference type="InterPro" id="IPR028994">
    <property type="entry name" value="Integrin_alpha_N"/>
</dbReference>
<keyword evidence="1" id="KW-0732">Signal</keyword>
<dbReference type="Gene3D" id="2.130.10.130">
    <property type="entry name" value="Integrin alpha, N-terminal"/>
    <property type="match status" value="2"/>
</dbReference>
<dbReference type="Proteomes" id="UP001239462">
    <property type="component" value="Unassembled WGS sequence"/>
</dbReference>
<dbReference type="InterPro" id="IPR002105">
    <property type="entry name" value="Dockerin_1_rpt"/>
</dbReference>
<name>A0ABT7PMI9_9BACT</name>
<reference evidence="2 3" key="1">
    <citation type="submission" date="2023-06" db="EMBL/GenBank/DDBJ databases">
        <title>Roseiconus lacunae JC819 isolated from Gulf of Mannar region, Tamil Nadu.</title>
        <authorList>
            <person name="Pk S."/>
            <person name="Ch S."/>
            <person name="Ch V.R."/>
        </authorList>
    </citation>
    <scope>NUCLEOTIDE SEQUENCE [LARGE SCALE GENOMIC DNA]</scope>
    <source>
        <strain evidence="2 3">JC819</strain>
    </source>
</reference>
<dbReference type="PANTHER" id="PTHR46580">
    <property type="entry name" value="SENSOR KINASE-RELATED"/>
    <property type="match status" value="1"/>
</dbReference>
<dbReference type="InterPro" id="IPR038081">
    <property type="entry name" value="CalX-like_sf"/>
</dbReference>
<dbReference type="InterPro" id="IPR013517">
    <property type="entry name" value="FG-GAP"/>
</dbReference>
<evidence type="ECO:0000313" key="3">
    <source>
        <dbReference type="Proteomes" id="UP001239462"/>
    </source>
</evidence>